<name>A0A0F9L7M3_9ZZZZ</name>
<dbReference type="EMBL" id="LAZR01013102">
    <property type="protein sequence ID" value="KKM23550.1"/>
    <property type="molecule type" value="Genomic_DNA"/>
</dbReference>
<organism evidence="1">
    <name type="scientific">marine sediment metagenome</name>
    <dbReference type="NCBI Taxonomy" id="412755"/>
    <lineage>
        <taxon>unclassified sequences</taxon>
        <taxon>metagenomes</taxon>
        <taxon>ecological metagenomes</taxon>
    </lineage>
</organism>
<comment type="caution">
    <text evidence="1">The sequence shown here is derived from an EMBL/GenBank/DDBJ whole genome shotgun (WGS) entry which is preliminary data.</text>
</comment>
<gene>
    <name evidence="1" type="ORF">LCGC14_1614020</name>
</gene>
<proteinExistence type="predicted"/>
<protein>
    <submittedName>
        <fullName evidence="1">Uncharacterized protein</fullName>
    </submittedName>
</protein>
<accession>A0A0F9L7M3</accession>
<dbReference type="AlphaFoldDB" id="A0A0F9L7M3"/>
<sequence length="61" mass="7009">MYFTDEERAYMDYLDDLVPDVPCGSYGLLLRKGDPTAFEIGMNEWLDSLTDQDRENLDLAA</sequence>
<reference evidence="1" key="1">
    <citation type="journal article" date="2015" name="Nature">
        <title>Complex archaea that bridge the gap between prokaryotes and eukaryotes.</title>
        <authorList>
            <person name="Spang A."/>
            <person name="Saw J.H."/>
            <person name="Jorgensen S.L."/>
            <person name="Zaremba-Niedzwiedzka K."/>
            <person name="Martijn J."/>
            <person name="Lind A.E."/>
            <person name="van Eijk R."/>
            <person name="Schleper C."/>
            <person name="Guy L."/>
            <person name="Ettema T.J."/>
        </authorList>
    </citation>
    <scope>NUCLEOTIDE SEQUENCE</scope>
</reference>
<evidence type="ECO:0000313" key="1">
    <source>
        <dbReference type="EMBL" id="KKM23550.1"/>
    </source>
</evidence>